<evidence type="ECO:0000313" key="8">
    <source>
        <dbReference type="Proteomes" id="UP000031104"/>
    </source>
</evidence>
<proteinExistence type="predicted"/>
<evidence type="ECO:0000256" key="3">
    <source>
        <dbReference type="ARBA" id="ARBA00022723"/>
    </source>
</evidence>
<accession>A0A0A8E214</accession>
<dbReference type="GO" id="GO:0004601">
    <property type="term" value="F:peroxidase activity"/>
    <property type="evidence" value="ECO:0007669"/>
    <property type="project" value="UniProtKB-KW"/>
</dbReference>
<dbReference type="GO" id="GO:0046872">
    <property type="term" value="F:metal ion binding"/>
    <property type="evidence" value="ECO:0007669"/>
    <property type="project" value="UniProtKB-KW"/>
</dbReference>
<keyword evidence="4" id="KW-0560">Oxidoreductase</keyword>
<dbReference type="SUPFAM" id="SSF54909">
    <property type="entry name" value="Dimeric alpha+beta barrel"/>
    <property type="match status" value="1"/>
</dbReference>
<dbReference type="NCBIfam" id="TIGR01413">
    <property type="entry name" value="Dyp_perox_fam"/>
    <property type="match status" value="1"/>
</dbReference>
<dbReference type="AlphaFoldDB" id="A0A0A8E214"/>
<feature type="domain" description="Dyp-type peroxidase C-terminal" evidence="6">
    <location>
        <begin position="127"/>
        <end position="281"/>
    </location>
</feature>
<evidence type="ECO:0000256" key="2">
    <source>
        <dbReference type="ARBA" id="ARBA00022559"/>
    </source>
</evidence>
<dbReference type="GO" id="GO:0005829">
    <property type="term" value="C:cytosol"/>
    <property type="evidence" value="ECO:0007669"/>
    <property type="project" value="TreeGrafter"/>
</dbReference>
<sequence length="293" mass="33300">MEIFKYQLGIVEKLPSSALFMMFNLSIGGDVELGLKILQKFVDGQSIVAGFGNELLAKFDLPKDLDFQKAMFDSDKMSDHSGHDLVLWVRADDRGELFHHAIAIRKALKDFFKLKKVVSSYTYRGKYDLSGFEDGIENPKGSEVAPAAIVSDGKLEGSSFWVLQQWLHDFDWLDSVSQSEKEECVGRSLDDSHQFENLKDFAHVKRSAKENFSPEAQILRKSMPWSDDRLNGGFLFSGFAPSFRSFNLQMWNMLGGDDGILDGVFKFSKIIETNYLWCPAFKKGKLDFSLLKR</sequence>
<dbReference type="PROSITE" id="PS51404">
    <property type="entry name" value="DYP_PEROXIDASE"/>
    <property type="match status" value="1"/>
</dbReference>
<protein>
    <submittedName>
        <fullName evidence="7">Peroxidase</fullName>
    </submittedName>
</protein>
<gene>
    <name evidence="7" type="ORF">SD28_00510</name>
</gene>
<dbReference type="KEGG" id="fgu:SD28_00510"/>
<dbReference type="EMBL" id="CP010427">
    <property type="protein sequence ID" value="AJC48250.1"/>
    <property type="molecule type" value="Genomic_DNA"/>
</dbReference>
<keyword evidence="8" id="KW-1185">Reference proteome</keyword>
<evidence type="ECO:0000313" key="7">
    <source>
        <dbReference type="EMBL" id="AJC48250.1"/>
    </source>
</evidence>
<dbReference type="InterPro" id="IPR011008">
    <property type="entry name" value="Dimeric_a/b-barrel"/>
</dbReference>
<dbReference type="STRING" id="594679.SD28_00510"/>
<keyword evidence="3" id="KW-0479">Metal-binding</keyword>
<dbReference type="InterPro" id="IPR048328">
    <property type="entry name" value="Dyp_perox_C"/>
</dbReference>
<evidence type="ECO:0000256" key="1">
    <source>
        <dbReference type="ARBA" id="ARBA00001970"/>
    </source>
</evidence>
<dbReference type="OrthoDB" id="3251355at2"/>
<dbReference type="Pfam" id="PF20628">
    <property type="entry name" value="Dyp_perox_C"/>
    <property type="match status" value="1"/>
</dbReference>
<keyword evidence="2 7" id="KW-0575">Peroxidase</keyword>
<keyword evidence="5" id="KW-0408">Iron</keyword>
<evidence type="ECO:0000259" key="6">
    <source>
        <dbReference type="Pfam" id="PF20628"/>
    </source>
</evidence>
<dbReference type="HOGENOM" id="CLU_044178_3_0_6"/>
<dbReference type="InterPro" id="IPR006314">
    <property type="entry name" value="Dyp_peroxidase"/>
</dbReference>
<comment type="cofactor">
    <cofactor evidence="1">
        <name>heme b</name>
        <dbReference type="ChEBI" id="CHEBI:60344"/>
    </cofactor>
</comment>
<organism evidence="7 8">
    <name type="scientific">Allofrancisella guangzhouensis</name>
    <dbReference type="NCBI Taxonomy" id="594679"/>
    <lineage>
        <taxon>Bacteria</taxon>
        <taxon>Pseudomonadati</taxon>
        <taxon>Pseudomonadota</taxon>
        <taxon>Gammaproteobacteria</taxon>
        <taxon>Thiotrichales</taxon>
        <taxon>Francisellaceae</taxon>
        <taxon>Allofrancisella</taxon>
    </lineage>
</organism>
<dbReference type="RefSeq" id="WP_039123043.1">
    <property type="nucleotide sequence ID" value="NZ_CP010427.1"/>
</dbReference>
<evidence type="ECO:0000256" key="5">
    <source>
        <dbReference type="ARBA" id="ARBA00023004"/>
    </source>
</evidence>
<dbReference type="Proteomes" id="UP000031104">
    <property type="component" value="Chromosome"/>
</dbReference>
<reference evidence="7 8" key="1">
    <citation type="submission" date="2014-12" db="EMBL/GenBank/DDBJ databases">
        <title>Complete genome sequence of Francisella guanzhouensis strain 08HL01032 isolated from air-conditioning system in China.</title>
        <authorList>
            <person name="Svensson D."/>
            <person name="Ohrman C."/>
            <person name="Backman S."/>
            <person name="Karlsson E."/>
            <person name="Nilsson E."/>
            <person name="Bystrom M."/>
            <person name="Larkeryd A."/>
            <person name="Stenberg P."/>
            <person name="Scholtz H.C."/>
            <person name="Forsman M."/>
            <person name="Sjodin A."/>
        </authorList>
    </citation>
    <scope>NUCLEOTIDE SEQUENCE [LARGE SCALE GENOMIC DNA]</scope>
    <source>
        <strain evidence="7 8">08HL01032</strain>
    </source>
</reference>
<dbReference type="GO" id="GO:0020037">
    <property type="term" value="F:heme binding"/>
    <property type="evidence" value="ECO:0007669"/>
    <property type="project" value="InterPro"/>
</dbReference>
<evidence type="ECO:0000256" key="4">
    <source>
        <dbReference type="ARBA" id="ARBA00023002"/>
    </source>
</evidence>
<name>A0A0A8E214_9GAMM</name>
<dbReference type="PANTHER" id="PTHR30521:SF0">
    <property type="entry name" value="DYP-TYPE PEROXIDASE FAMILY PROTEIN"/>
    <property type="match status" value="1"/>
</dbReference>
<dbReference type="PANTHER" id="PTHR30521">
    <property type="entry name" value="DEFERROCHELATASE/PEROXIDASE"/>
    <property type="match status" value="1"/>
</dbReference>